<accession>E3DQP3</accession>
<dbReference type="KEGG" id="hpk:Hprae_1829"/>
<dbReference type="InterPro" id="IPR003848">
    <property type="entry name" value="DUF218"/>
</dbReference>
<dbReference type="InterPro" id="IPR051599">
    <property type="entry name" value="Cell_Envelope_Assoc"/>
</dbReference>
<feature type="domain" description="DUF218" evidence="2">
    <location>
        <begin position="83"/>
        <end position="243"/>
    </location>
</feature>
<evidence type="ECO:0000259" key="2">
    <source>
        <dbReference type="Pfam" id="PF02698"/>
    </source>
</evidence>
<gene>
    <name evidence="3" type="ordered locus">Hprae_1829</name>
</gene>
<dbReference type="CDD" id="cd06259">
    <property type="entry name" value="YdcF-like"/>
    <property type="match status" value="1"/>
</dbReference>
<reference evidence="3 4" key="2">
    <citation type="journal article" date="2011" name="Stand. Genomic Sci.">
        <title>Complete genome sequence of the extremely halophilic Halanaerobium praevalens type strain (GSL).</title>
        <authorList>
            <person name="Ivanova N."/>
            <person name="Sikorski J."/>
            <person name="Chertkov O."/>
            <person name="Nolan M."/>
            <person name="Lucas S."/>
            <person name="Hammon N."/>
            <person name="Deshpande S."/>
            <person name="Cheng J.F."/>
            <person name="Tapia R."/>
            <person name="Han C."/>
            <person name="Goodwin L."/>
            <person name="Pitluck S."/>
            <person name="Huntemann M."/>
            <person name="Liolios K."/>
            <person name="Pagani I."/>
            <person name="Mavromatis K."/>
            <person name="Ovchinikova G."/>
            <person name="Pati A."/>
            <person name="Chen A."/>
            <person name="Palaniappan K."/>
            <person name="Land M."/>
            <person name="Hauser L."/>
            <person name="Brambilla E.M."/>
            <person name="Kannan K.P."/>
            <person name="Rohde M."/>
            <person name="Tindall B.J."/>
            <person name="Goker M."/>
            <person name="Detter J.C."/>
            <person name="Woyke T."/>
            <person name="Bristow J."/>
            <person name="Eisen J.A."/>
            <person name="Markowitz V."/>
            <person name="Hugenholtz P."/>
            <person name="Kyrpides N.C."/>
            <person name="Klenk H.P."/>
            <person name="Lapidus A."/>
        </authorList>
    </citation>
    <scope>NUCLEOTIDE SEQUENCE [LARGE SCALE GENOMIC DNA]</scope>
    <source>
        <strain evidence="4">ATCC 33744 / DSM 2228 / GSL</strain>
    </source>
</reference>
<dbReference type="PATRIC" id="fig|572479.3.peg.1862"/>
<reference evidence="4" key="1">
    <citation type="submission" date="2010-10" db="EMBL/GenBank/DDBJ databases">
        <title>The complete genome of Halanaerobium praevalens DSM 2228.</title>
        <authorList>
            <consortium name="US DOE Joint Genome Institute (JGI-PGF)"/>
            <person name="Lucas S."/>
            <person name="Copeland A."/>
            <person name="Lapidus A."/>
            <person name="Glavina del Rio T."/>
            <person name="Dalin E."/>
            <person name="Tice H."/>
            <person name="Bruce D."/>
            <person name="Goodwin L."/>
            <person name="Pitluck S."/>
            <person name="Kyrpides N."/>
            <person name="Mavromatis K."/>
            <person name="Ivanova N."/>
            <person name="Ovchinnikova G."/>
            <person name="Chertkov O."/>
            <person name="Detter J.C."/>
            <person name="Han C."/>
            <person name="Larimer F."/>
            <person name="Land M."/>
            <person name="Hauser L."/>
            <person name="Markowitz V."/>
            <person name="Cheng J.-F."/>
            <person name="Hugenholtz P."/>
            <person name="Woyke T."/>
            <person name="Wu D."/>
            <person name="Tindall B."/>
            <person name="Pomrenke H.G."/>
            <person name="Brambilla E."/>
            <person name="Klenk H.-P."/>
            <person name="Eisen J.A."/>
        </authorList>
    </citation>
    <scope>NUCLEOTIDE SEQUENCE [LARGE SCALE GENOMIC DNA]</scope>
    <source>
        <strain evidence="4">ATCC 33744 / DSM 2228 / GSL</strain>
    </source>
</reference>
<dbReference type="Gene3D" id="3.40.50.620">
    <property type="entry name" value="HUPs"/>
    <property type="match status" value="1"/>
</dbReference>
<dbReference type="PANTHER" id="PTHR30336">
    <property type="entry name" value="INNER MEMBRANE PROTEIN, PROBABLE PERMEASE"/>
    <property type="match status" value="1"/>
</dbReference>
<dbReference type="EMBL" id="CP002175">
    <property type="protein sequence ID" value="ADO77954.1"/>
    <property type="molecule type" value="Genomic_DNA"/>
</dbReference>
<name>E3DQP3_HALPG</name>
<organism evidence="3 4">
    <name type="scientific">Halanaerobium praevalens (strain ATCC 33744 / DSM 2228 / GSL)</name>
    <dbReference type="NCBI Taxonomy" id="572479"/>
    <lineage>
        <taxon>Bacteria</taxon>
        <taxon>Bacillati</taxon>
        <taxon>Bacillota</taxon>
        <taxon>Clostridia</taxon>
        <taxon>Halanaerobiales</taxon>
        <taxon>Halanaerobiaceae</taxon>
        <taxon>Halanaerobium</taxon>
    </lineage>
</organism>
<dbReference type="RefSeq" id="WP_014553971.1">
    <property type="nucleotide sequence ID" value="NC_017455.1"/>
</dbReference>
<sequence>MILALEKIIASFLLPPGIFIVLNFVFLIYLFKNKSSKLIRLTAVFSLIFLIFLATAVGARVLVHPLENYAERNLVEVSQKYPIVVLGGGSNYYSAKKTTPSTHSLQRLVKGYELHRSLKTPLIYSGGVAIGQQNISEADAASEFLQDLGMDLEFYFSETKAQTTFENAAYLRKWIKQHQVKKVYLFTSAYHMLRSMTVFKAQQIEVLPVHSGFIYNHKLSWLDYFPSRGALNANLTALHEWIGLFWYYLKGRI</sequence>
<dbReference type="GO" id="GO:0005886">
    <property type="term" value="C:plasma membrane"/>
    <property type="evidence" value="ECO:0007669"/>
    <property type="project" value="TreeGrafter"/>
</dbReference>
<proteinExistence type="predicted"/>
<keyword evidence="1" id="KW-0472">Membrane</keyword>
<dbReference type="AlphaFoldDB" id="E3DQP3"/>
<dbReference type="STRING" id="572479.Hprae_1829"/>
<keyword evidence="4" id="KW-1185">Reference proteome</keyword>
<dbReference type="GO" id="GO:0043164">
    <property type="term" value="P:Gram-negative-bacterium-type cell wall biogenesis"/>
    <property type="evidence" value="ECO:0007669"/>
    <property type="project" value="TreeGrafter"/>
</dbReference>
<dbReference type="GO" id="GO:0000270">
    <property type="term" value="P:peptidoglycan metabolic process"/>
    <property type="evidence" value="ECO:0007669"/>
    <property type="project" value="TreeGrafter"/>
</dbReference>
<dbReference type="eggNOG" id="COG1434">
    <property type="taxonomic scope" value="Bacteria"/>
</dbReference>
<keyword evidence="1" id="KW-0812">Transmembrane</keyword>
<dbReference type="Pfam" id="PF02698">
    <property type="entry name" value="DUF218"/>
    <property type="match status" value="1"/>
</dbReference>
<evidence type="ECO:0000313" key="4">
    <source>
        <dbReference type="Proteomes" id="UP000006866"/>
    </source>
</evidence>
<dbReference type="Proteomes" id="UP000006866">
    <property type="component" value="Chromosome"/>
</dbReference>
<evidence type="ECO:0000313" key="3">
    <source>
        <dbReference type="EMBL" id="ADO77954.1"/>
    </source>
</evidence>
<dbReference type="PANTHER" id="PTHR30336:SF4">
    <property type="entry name" value="ENVELOPE BIOGENESIS FACTOR ELYC"/>
    <property type="match status" value="1"/>
</dbReference>
<feature type="transmembrane region" description="Helical" evidence="1">
    <location>
        <begin position="12"/>
        <end position="31"/>
    </location>
</feature>
<feature type="transmembrane region" description="Helical" evidence="1">
    <location>
        <begin position="43"/>
        <end position="63"/>
    </location>
</feature>
<evidence type="ECO:0000256" key="1">
    <source>
        <dbReference type="SAM" id="Phobius"/>
    </source>
</evidence>
<dbReference type="HOGENOM" id="CLU_053514_3_0_9"/>
<protein>
    <recommendedName>
        <fullName evidence="2">DUF218 domain-containing protein</fullName>
    </recommendedName>
</protein>
<keyword evidence="1" id="KW-1133">Transmembrane helix</keyword>
<dbReference type="InterPro" id="IPR014729">
    <property type="entry name" value="Rossmann-like_a/b/a_fold"/>
</dbReference>